<feature type="region of interest" description="Disordered" evidence="3">
    <location>
        <begin position="25"/>
        <end position="69"/>
    </location>
</feature>
<reference evidence="4 5" key="1">
    <citation type="journal article" date="2016" name="Mol. Biol. Evol.">
        <title>Comparative Genomics of Early-Diverging Mushroom-Forming Fungi Provides Insights into the Origins of Lignocellulose Decay Capabilities.</title>
        <authorList>
            <person name="Nagy L.G."/>
            <person name="Riley R."/>
            <person name="Tritt A."/>
            <person name="Adam C."/>
            <person name="Daum C."/>
            <person name="Floudas D."/>
            <person name="Sun H."/>
            <person name="Yadav J.S."/>
            <person name="Pangilinan J."/>
            <person name="Larsson K.H."/>
            <person name="Matsuura K."/>
            <person name="Barry K."/>
            <person name="Labutti K."/>
            <person name="Kuo R."/>
            <person name="Ohm R.A."/>
            <person name="Bhattacharya S.S."/>
            <person name="Shirouzu T."/>
            <person name="Yoshinaga Y."/>
            <person name="Martin F.M."/>
            <person name="Grigoriev I.V."/>
            <person name="Hibbett D.S."/>
        </authorList>
    </citation>
    <scope>NUCLEOTIDE SEQUENCE [LARGE SCALE GENOMIC DNA]</scope>
    <source>
        <strain evidence="4 5">HHB9708</strain>
    </source>
</reference>
<dbReference type="SUPFAM" id="SSF52058">
    <property type="entry name" value="L domain-like"/>
    <property type="match status" value="1"/>
</dbReference>
<dbReference type="Pfam" id="PF13855">
    <property type="entry name" value="LRR_8"/>
    <property type="match status" value="1"/>
</dbReference>
<dbReference type="SMART" id="SM00365">
    <property type="entry name" value="LRR_SD22"/>
    <property type="match status" value="3"/>
</dbReference>
<evidence type="ECO:0000256" key="1">
    <source>
        <dbReference type="ARBA" id="ARBA00022614"/>
    </source>
</evidence>
<dbReference type="InterPro" id="IPR025875">
    <property type="entry name" value="Leu-rich_rpt_4"/>
</dbReference>
<dbReference type="PANTHER" id="PTHR47566">
    <property type="match status" value="1"/>
</dbReference>
<dbReference type="InterPro" id="IPR003591">
    <property type="entry name" value="Leu-rich_rpt_typical-subtyp"/>
</dbReference>
<proteinExistence type="predicted"/>
<evidence type="ECO:0000313" key="4">
    <source>
        <dbReference type="EMBL" id="KZS86940.1"/>
    </source>
</evidence>
<keyword evidence="5" id="KW-1185">Reference proteome</keyword>
<keyword evidence="1" id="KW-0433">Leucine-rich repeat</keyword>
<dbReference type="PANTHER" id="PTHR47566:SF1">
    <property type="entry name" value="PROTEIN NUD1"/>
    <property type="match status" value="1"/>
</dbReference>
<dbReference type="InterPro" id="IPR001611">
    <property type="entry name" value="Leu-rich_rpt"/>
</dbReference>
<sequence length="537" mass="60202">MFTNTCRNNQNLSFVTVLDDTPSKASLSSRSVKRDHEVSGPGSRRSFTRLQSSRASRNLTDNSNKPRPNGTFLTECSFGVAQDKLVQVITDLFPDEPHWEGLSSIDLSNKQVESAARLKDFLPYLSSLKLGIPGTVQALQVASNQLTGLTSYNHLTNLQSLDISNNQIESLRQLSCLARLKDLKADNNMVSDTDGIERLQRLVNLSLEGNRIEGIDFGSHRWPKLQTLSLKRNRLNSLNGLVNLPSLSTLSLECNRLTELQAGGMLPQLSTLRISNNKLSHLHLDNFPQLRTLYADSNRITRLSVTRPLSNLENLSLRYQSSRDLDLSLRFIRDIKRLYLSGNAVNLEQMFDEPCYCLQYLEIASCGLTTLPSKMADSVPNVRVLNLNYNFLTDSAPLEGLLRLRKLALIASRLSSAKPLIRAFQKMPDLELIDIRMNPCTLGLYPPVLMKGLPGIPHNEEQPHLTNGTSQSWEALDSRYRRDLPDEFYVRRLAYRALIMKANANVKTLDGIVISAKERKKALSLLEGLSASSRPKS</sequence>
<dbReference type="InterPro" id="IPR052574">
    <property type="entry name" value="CDIRP"/>
</dbReference>
<dbReference type="GO" id="GO:0061499">
    <property type="term" value="C:outer plaque of mitotic spindle pole body"/>
    <property type="evidence" value="ECO:0007669"/>
    <property type="project" value="TreeGrafter"/>
</dbReference>
<dbReference type="Gene3D" id="3.80.10.10">
    <property type="entry name" value="Ribonuclease Inhibitor"/>
    <property type="match status" value="3"/>
</dbReference>
<dbReference type="GO" id="GO:0035591">
    <property type="term" value="F:signaling adaptor activity"/>
    <property type="evidence" value="ECO:0007669"/>
    <property type="project" value="TreeGrafter"/>
</dbReference>
<evidence type="ECO:0000313" key="5">
    <source>
        <dbReference type="Proteomes" id="UP000076722"/>
    </source>
</evidence>
<keyword evidence="2" id="KW-0677">Repeat</keyword>
<dbReference type="GO" id="GO:0031028">
    <property type="term" value="P:septation initiation signaling"/>
    <property type="evidence" value="ECO:0007669"/>
    <property type="project" value="TreeGrafter"/>
</dbReference>
<dbReference type="SMART" id="SM00364">
    <property type="entry name" value="LRR_BAC"/>
    <property type="match status" value="5"/>
</dbReference>
<dbReference type="GO" id="GO:1902412">
    <property type="term" value="P:regulation of mitotic cytokinesis"/>
    <property type="evidence" value="ECO:0007669"/>
    <property type="project" value="TreeGrafter"/>
</dbReference>
<dbReference type="OrthoDB" id="7451790at2759"/>
<dbReference type="STRING" id="1314777.A0A164MQR0"/>
<dbReference type="Pfam" id="PF12799">
    <property type="entry name" value="LRR_4"/>
    <property type="match status" value="1"/>
</dbReference>
<evidence type="ECO:0000256" key="2">
    <source>
        <dbReference type="ARBA" id="ARBA00022737"/>
    </source>
</evidence>
<dbReference type="PRINTS" id="PR00019">
    <property type="entry name" value="LEURICHRPT"/>
</dbReference>
<gene>
    <name evidence="4" type="ORF">SISNIDRAFT_420334</name>
</gene>
<accession>A0A164MQR0</accession>
<dbReference type="EMBL" id="KV419462">
    <property type="protein sequence ID" value="KZS86940.1"/>
    <property type="molecule type" value="Genomic_DNA"/>
</dbReference>
<dbReference type="PROSITE" id="PS51450">
    <property type="entry name" value="LRR"/>
    <property type="match status" value="2"/>
</dbReference>
<evidence type="ECO:0000256" key="3">
    <source>
        <dbReference type="SAM" id="MobiDB-lite"/>
    </source>
</evidence>
<dbReference type="InterPro" id="IPR032675">
    <property type="entry name" value="LRR_dom_sf"/>
</dbReference>
<dbReference type="SMART" id="SM00369">
    <property type="entry name" value="LRR_TYP"/>
    <property type="match status" value="5"/>
</dbReference>
<name>A0A164MQR0_9AGAM</name>
<organism evidence="4 5">
    <name type="scientific">Sistotremastrum niveocremeum HHB9708</name>
    <dbReference type="NCBI Taxonomy" id="1314777"/>
    <lineage>
        <taxon>Eukaryota</taxon>
        <taxon>Fungi</taxon>
        <taxon>Dikarya</taxon>
        <taxon>Basidiomycota</taxon>
        <taxon>Agaricomycotina</taxon>
        <taxon>Agaricomycetes</taxon>
        <taxon>Sistotremastrales</taxon>
        <taxon>Sistotremastraceae</taxon>
        <taxon>Sertulicium</taxon>
        <taxon>Sertulicium niveocremeum</taxon>
    </lineage>
</organism>
<dbReference type="Proteomes" id="UP000076722">
    <property type="component" value="Unassembled WGS sequence"/>
</dbReference>
<protein>
    <submittedName>
        <fullName evidence="4">L domain-like protein</fullName>
    </submittedName>
</protein>
<feature type="compositionally biased region" description="Polar residues" evidence="3">
    <location>
        <begin position="48"/>
        <end position="69"/>
    </location>
</feature>
<dbReference type="AlphaFoldDB" id="A0A164MQR0"/>